<dbReference type="GeneID" id="111248808"/>
<evidence type="ECO:0000256" key="10">
    <source>
        <dbReference type="ARBA" id="ARBA00048679"/>
    </source>
</evidence>
<dbReference type="PANTHER" id="PTHR24356:SF1">
    <property type="entry name" value="SERINE_THREONINE-PROTEIN KINASE GREATWALL"/>
    <property type="match status" value="1"/>
</dbReference>
<dbReference type="Gene3D" id="3.30.200.20">
    <property type="entry name" value="Phosphorylase Kinase, domain 1"/>
    <property type="match status" value="1"/>
</dbReference>
<dbReference type="Gene3D" id="1.10.510.10">
    <property type="entry name" value="Transferase(Phosphotransferase) domain 1"/>
    <property type="match status" value="1"/>
</dbReference>
<evidence type="ECO:0000256" key="2">
    <source>
        <dbReference type="ARBA" id="ARBA00022148"/>
    </source>
</evidence>
<keyword evidence="4" id="KW-0808">Transferase</keyword>
<feature type="binding site" evidence="11">
    <location>
        <position position="83"/>
    </location>
    <ligand>
        <name>ATP</name>
        <dbReference type="ChEBI" id="CHEBI:30616"/>
    </ligand>
</feature>
<dbReference type="GO" id="GO:0005524">
    <property type="term" value="F:ATP binding"/>
    <property type="evidence" value="ECO:0007669"/>
    <property type="project" value="UniProtKB-UniRule"/>
</dbReference>
<evidence type="ECO:0000259" key="13">
    <source>
        <dbReference type="PROSITE" id="PS50011"/>
    </source>
</evidence>
<dbReference type="InterPro" id="IPR011009">
    <property type="entry name" value="Kinase-like_dom_sf"/>
</dbReference>
<evidence type="ECO:0000256" key="1">
    <source>
        <dbReference type="ARBA" id="ARBA00012513"/>
    </source>
</evidence>
<dbReference type="PROSITE" id="PS00107">
    <property type="entry name" value="PROTEIN_KINASE_ATP"/>
    <property type="match status" value="1"/>
</dbReference>
<dbReference type="InterPro" id="IPR050236">
    <property type="entry name" value="Ser_Thr_kinase_AGC"/>
</dbReference>
<dbReference type="InParanoid" id="A0A7M7M8G3"/>
<evidence type="ECO:0000256" key="9">
    <source>
        <dbReference type="ARBA" id="ARBA00047899"/>
    </source>
</evidence>
<dbReference type="InterPro" id="IPR000719">
    <property type="entry name" value="Prot_kinase_dom"/>
</dbReference>
<dbReference type="RefSeq" id="XP_022657515.1">
    <property type="nucleotide sequence ID" value="XM_022801780.1"/>
</dbReference>
<evidence type="ECO:0000256" key="8">
    <source>
        <dbReference type="ARBA" id="ARBA00033099"/>
    </source>
</evidence>
<dbReference type="GO" id="GO:0035556">
    <property type="term" value="P:intracellular signal transduction"/>
    <property type="evidence" value="ECO:0007669"/>
    <property type="project" value="TreeGrafter"/>
</dbReference>
<dbReference type="InterPro" id="IPR008271">
    <property type="entry name" value="Ser/Thr_kinase_AS"/>
</dbReference>
<dbReference type="PANTHER" id="PTHR24356">
    <property type="entry name" value="SERINE/THREONINE-PROTEIN KINASE"/>
    <property type="match status" value="1"/>
</dbReference>
<dbReference type="AlphaFoldDB" id="A0A7M7M8G3"/>
<evidence type="ECO:0000256" key="4">
    <source>
        <dbReference type="ARBA" id="ARBA00022679"/>
    </source>
</evidence>
<dbReference type="EC" id="2.7.11.1" evidence="1"/>
<dbReference type="GO" id="GO:0004674">
    <property type="term" value="F:protein serine/threonine kinase activity"/>
    <property type="evidence" value="ECO:0007669"/>
    <property type="project" value="UniProtKB-KW"/>
</dbReference>
<name>A0A7M7M8G3_VARDE</name>
<evidence type="ECO:0000256" key="11">
    <source>
        <dbReference type="PROSITE-ProRule" id="PRU10141"/>
    </source>
</evidence>
<comment type="catalytic activity">
    <reaction evidence="9">
        <text>L-threonyl-[protein] + ATP = O-phospho-L-threonyl-[protein] + ADP + H(+)</text>
        <dbReference type="Rhea" id="RHEA:46608"/>
        <dbReference type="Rhea" id="RHEA-COMP:11060"/>
        <dbReference type="Rhea" id="RHEA-COMP:11605"/>
        <dbReference type="ChEBI" id="CHEBI:15378"/>
        <dbReference type="ChEBI" id="CHEBI:30013"/>
        <dbReference type="ChEBI" id="CHEBI:30616"/>
        <dbReference type="ChEBI" id="CHEBI:61977"/>
        <dbReference type="ChEBI" id="CHEBI:456216"/>
        <dbReference type="EC" id="2.7.11.1"/>
    </reaction>
</comment>
<evidence type="ECO:0000256" key="6">
    <source>
        <dbReference type="ARBA" id="ARBA00022777"/>
    </source>
</evidence>
<evidence type="ECO:0000256" key="3">
    <source>
        <dbReference type="ARBA" id="ARBA00022527"/>
    </source>
</evidence>
<accession>A0A7M7M8G3</accession>
<dbReference type="SUPFAM" id="SSF56112">
    <property type="entry name" value="Protein kinase-like (PK-like)"/>
    <property type="match status" value="1"/>
</dbReference>
<proteinExistence type="inferred from homology"/>
<evidence type="ECO:0000256" key="5">
    <source>
        <dbReference type="ARBA" id="ARBA00022741"/>
    </source>
</evidence>
<keyword evidence="15" id="KW-1185">Reference proteome</keyword>
<dbReference type="OMA" id="GSKQYRR"/>
<dbReference type="SMART" id="SM00220">
    <property type="entry name" value="S_TKc"/>
    <property type="match status" value="1"/>
</dbReference>
<protein>
    <recommendedName>
        <fullName evidence="2">Serine/threonine-protein kinase greatwall</fullName>
        <ecNumber evidence="1">2.7.11.1</ecNumber>
    </recommendedName>
    <alternativeName>
        <fullName evidence="8">Microtubule-associated serine/threonine-protein kinase-like</fullName>
    </alternativeName>
</protein>
<dbReference type="PROSITE" id="PS50011">
    <property type="entry name" value="PROTEIN_KINASE_DOM"/>
    <property type="match status" value="1"/>
</dbReference>
<evidence type="ECO:0000313" key="15">
    <source>
        <dbReference type="Proteomes" id="UP000594260"/>
    </source>
</evidence>
<dbReference type="EnsemblMetazoa" id="XM_022801780">
    <property type="protein sequence ID" value="XP_022657515"/>
    <property type="gene ID" value="LOC111248808"/>
</dbReference>
<dbReference type="InterPro" id="IPR017441">
    <property type="entry name" value="Protein_kinase_ATP_BS"/>
</dbReference>
<organism evidence="14 15">
    <name type="scientific">Varroa destructor</name>
    <name type="common">Honeybee mite</name>
    <dbReference type="NCBI Taxonomy" id="109461"/>
    <lineage>
        <taxon>Eukaryota</taxon>
        <taxon>Metazoa</taxon>
        <taxon>Ecdysozoa</taxon>
        <taxon>Arthropoda</taxon>
        <taxon>Chelicerata</taxon>
        <taxon>Arachnida</taxon>
        <taxon>Acari</taxon>
        <taxon>Parasitiformes</taxon>
        <taxon>Mesostigmata</taxon>
        <taxon>Gamasina</taxon>
        <taxon>Dermanyssoidea</taxon>
        <taxon>Varroidae</taxon>
        <taxon>Varroa</taxon>
    </lineage>
</organism>
<keyword evidence="6" id="KW-0418">Kinase</keyword>
<feature type="domain" description="Protein kinase" evidence="13">
    <location>
        <begin position="54"/>
        <end position="360"/>
    </location>
</feature>
<reference evidence="14" key="1">
    <citation type="submission" date="2021-01" db="UniProtKB">
        <authorList>
            <consortium name="EnsemblMetazoa"/>
        </authorList>
    </citation>
    <scope>IDENTIFICATION</scope>
</reference>
<evidence type="ECO:0000313" key="14">
    <source>
        <dbReference type="EnsemblMetazoa" id="XP_022657515"/>
    </source>
</evidence>
<sequence length="433" mass="48640">MAIAELSNLLERNAKARVVNWAEIGQSFITQAKEANALQSHNSFRNYIPSIADFDLINLVGTGTMSQVYSVIHRPTGHQFALKVTPRTKLPVFEKAGALQSTAPQDVSVAPNLITEARGVESPAMAFIDRVVGSMTHDLLVCRIHAVWVARPNLDVALIEYIEDDVDVMQVVDYLGYMATEDAMLVTFQTLLGIEHMHIRGFIHRDVKPSNLLIDKNGRVRLTDFVNAKICRGHFPTKKILTSYFRRTGQEFKDHETAGTAAYMAPEVLLKKSYGRASDWWALGVTMYKLTTGKVPFRGDEASVVKERIINDELRWPKIEENPHSATPEVKEFVYDLLKKNPIHRLGTKMYSDLKDHQAMAKAAAMLRRVQTIKESGEVRDARTKVIAHTVLHPTLKYIVHSGLLALISTIDYTISPCVRVDALPHVFPLTNF</sequence>
<keyword evidence="5 11" id="KW-0547">Nucleotide-binding</keyword>
<dbReference type="GO" id="GO:0005634">
    <property type="term" value="C:nucleus"/>
    <property type="evidence" value="ECO:0007669"/>
    <property type="project" value="TreeGrafter"/>
</dbReference>
<evidence type="ECO:0000256" key="12">
    <source>
        <dbReference type="RuleBase" id="RU000304"/>
    </source>
</evidence>
<dbReference type="OrthoDB" id="248923at2759"/>
<dbReference type="PROSITE" id="PS00108">
    <property type="entry name" value="PROTEIN_KINASE_ST"/>
    <property type="match status" value="1"/>
</dbReference>
<dbReference type="Proteomes" id="UP000594260">
    <property type="component" value="Unplaced"/>
</dbReference>
<comment type="catalytic activity">
    <reaction evidence="10">
        <text>L-seryl-[protein] + ATP = O-phospho-L-seryl-[protein] + ADP + H(+)</text>
        <dbReference type="Rhea" id="RHEA:17989"/>
        <dbReference type="Rhea" id="RHEA-COMP:9863"/>
        <dbReference type="Rhea" id="RHEA-COMP:11604"/>
        <dbReference type="ChEBI" id="CHEBI:15378"/>
        <dbReference type="ChEBI" id="CHEBI:29999"/>
        <dbReference type="ChEBI" id="CHEBI:30616"/>
        <dbReference type="ChEBI" id="CHEBI:83421"/>
        <dbReference type="ChEBI" id="CHEBI:456216"/>
        <dbReference type="EC" id="2.7.11.1"/>
    </reaction>
</comment>
<dbReference type="Pfam" id="PF00069">
    <property type="entry name" value="Pkinase"/>
    <property type="match status" value="1"/>
</dbReference>
<keyword evidence="7 11" id="KW-0067">ATP-binding</keyword>
<evidence type="ECO:0000256" key="7">
    <source>
        <dbReference type="ARBA" id="ARBA00022840"/>
    </source>
</evidence>
<keyword evidence="3 12" id="KW-0723">Serine/threonine-protein kinase</keyword>
<dbReference type="KEGG" id="vde:111248808"/>
<comment type="similarity">
    <text evidence="12">Belongs to the protein kinase superfamily.</text>
</comment>